<name>A0A7T1WTQ1_9ACTN</name>
<protein>
    <submittedName>
        <fullName evidence="2">ATPase</fullName>
    </submittedName>
</protein>
<feature type="domain" description="ATPase BadF/BadG/BcrA/BcrD type" evidence="1">
    <location>
        <begin position="11"/>
        <end position="310"/>
    </location>
</feature>
<dbReference type="Pfam" id="PF01869">
    <property type="entry name" value="BcrAD_BadFG"/>
    <property type="match status" value="1"/>
</dbReference>
<dbReference type="Gene3D" id="3.30.420.40">
    <property type="match status" value="2"/>
</dbReference>
<reference evidence="3" key="1">
    <citation type="submission" date="2020-02" db="EMBL/GenBank/DDBJ databases">
        <title>Streptomyces sp. ASO4wet.</title>
        <authorList>
            <person name="Risdian C."/>
            <person name="Landwehr W."/>
            <person name="Schupp P."/>
            <person name="Wink J."/>
        </authorList>
    </citation>
    <scope>NUCLEOTIDE SEQUENCE [LARGE SCALE GENOMIC DNA]</scope>
    <source>
        <strain evidence="3">ASO4wet</strain>
    </source>
</reference>
<accession>A0A7T1WTQ1</accession>
<dbReference type="EMBL" id="CP048882">
    <property type="protein sequence ID" value="QPP08831.1"/>
    <property type="molecule type" value="Genomic_DNA"/>
</dbReference>
<dbReference type="SUPFAM" id="SSF53067">
    <property type="entry name" value="Actin-like ATPase domain"/>
    <property type="match status" value="2"/>
</dbReference>
<dbReference type="InterPro" id="IPR002731">
    <property type="entry name" value="ATPase_BadF"/>
</dbReference>
<gene>
    <name evidence="2" type="ORF">G4Z16_23200</name>
</gene>
<sequence>MGLSTSACLAIDAGNTKTDVAVVDVGGAVLGRGRGGGFHPQAMGVKAAVDALGVPVGTALAEAGAAAGQPVAHVSACLANADLPREENELTAALTERGWGRSTYVANDTFAILRAGLPDDGSVRHGVAVVCGAGVNCAGQDGEGATHRFLALGRLSGDFGGGGGLAAEAVWFAARAEDGRGEATRLARELPWHYGLTSMHALIEALHLGDLPRRRMHEITPILFETASAGDAVARALVERQADELVSMIEVSLTRLGLLETATPVFLGGSVAAARHPLLHDHLTHELARRAPQATPQVVTAPPVLGSALLGLDEIGAPPQAHARLRSQYE</sequence>
<dbReference type="KEGG" id="sbat:G4Z16_23200"/>
<dbReference type="PANTHER" id="PTHR43190">
    <property type="entry name" value="N-ACETYL-D-GLUCOSAMINE KINASE"/>
    <property type="match status" value="1"/>
</dbReference>
<evidence type="ECO:0000313" key="3">
    <source>
        <dbReference type="Proteomes" id="UP000595046"/>
    </source>
</evidence>
<evidence type="ECO:0000313" key="2">
    <source>
        <dbReference type="EMBL" id="QPP08831.1"/>
    </source>
</evidence>
<dbReference type="InterPro" id="IPR043129">
    <property type="entry name" value="ATPase_NBD"/>
</dbReference>
<dbReference type="InterPro" id="IPR052519">
    <property type="entry name" value="Euk-type_GlcNAc_Kinase"/>
</dbReference>
<dbReference type="RefSeq" id="WP_197352613.1">
    <property type="nucleotide sequence ID" value="NZ_CP048882.1"/>
</dbReference>
<dbReference type="PANTHER" id="PTHR43190:SF3">
    <property type="entry name" value="N-ACETYL-D-GLUCOSAMINE KINASE"/>
    <property type="match status" value="1"/>
</dbReference>
<keyword evidence="3" id="KW-1185">Reference proteome</keyword>
<evidence type="ECO:0000259" key="1">
    <source>
        <dbReference type="Pfam" id="PF01869"/>
    </source>
</evidence>
<dbReference type="AlphaFoldDB" id="A0A7T1WTQ1"/>
<dbReference type="Proteomes" id="UP000595046">
    <property type="component" value="Chromosome"/>
</dbReference>
<organism evidence="2 3">
    <name type="scientific">Streptomyces bathyalis</name>
    <dbReference type="NCBI Taxonomy" id="2710756"/>
    <lineage>
        <taxon>Bacteria</taxon>
        <taxon>Bacillati</taxon>
        <taxon>Actinomycetota</taxon>
        <taxon>Actinomycetes</taxon>
        <taxon>Kitasatosporales</taxon>
        <taxon>Streptomycetaceae</taxon>
        <taxon>Streptomyces</taxon>
    </lineage>
</organism>
<proteinExistence type="predicted"/>